<dbReference type="EMBL" id="OMOQ01000001">
    <property type="protein sequence ID" value="SPH17422.1"/>
    <property type="molecule type" value="Genomic_DNA"/>
</dbReference>
<evidence type="ECO:0000313" key="2">
    <source>
        <dbReference type="EMBL" id="SPH17422.1"/>
    </source>
</evidence>
<dbReference type="Gene3D" id="3.30.1460.30">
    <property type="entry name" value="YgaC/TfoX-N like chaperone"/>
    <property type="match status" value="1"/>
</dbReference>
<dbReference type="Pfam" id="PF04993">
    <property type="entry name" value="TfoX_N"/>
    <property type="match status" value="1"/>
</dbReference>
<evidence type="ECO:0000259" key="1">
    <source>
        <dbReference type="Pfam" id="PF04993"/>
    </source>
</evidence>
<sequence>MSISDADIAFALELFEGLGPLTTRKMMGGLCLYRDGTIFAILHGDGSIWLKGAGAFAERAEAEGWEHWTYSRDGGKVTAMPYWRLPDAALDDPALACNLAQEALSHLT</sequence>
<organism evidence="2 3">
    <name type="scientific">Albidovulum aquaemixtae</name>
    <dbReference type="NCBI Taxonomy" id="1542388"/>
    <lineage>
        <taxon>Bacteria</taxon>
        <taxon>Pseudomonadati</taxon>
        <taxon>Pseudomonadota</taxon>
        <taxon>Alphaproteobacteria</taxon>
        <taxon>Rhodobacterales</taxon>
        <taxon>Paracoccaceae</taxon>
        <taxon>Albidovulum</taxon>
    </lineage>
</organism>
<name>A0A2R8B4A6_9RHOB</name>
<dbReference type="RefSeq" id="WP_108851870.1">
    <property type="nucleotide sequence ID" value="NZ_OMOQ01000001.1"/>
</dbReference>
<accession>A0A2R8B4A6</accession>
<dbReference type="OrthoDB" id="1524907at2"/>
<keyword evidence="3" id="KW-1185">Reference proteome</keyword>
<dbReference type="SUPFAM" id="SSF159894">
    <property type="entry name" value="YgaC/TfoX-N like"/>
    <property type="match status" value="1"/>
</dbReference>
<reference evidence="2 3" key="1">
    <citation type="submission" date="2018-03" db="EMBL/GenBank/DDBJ databases">
        <authorList>
            <person name="Keele B.F."/>
        </authorList>
    </citation>
    <scope>NUCLEOTIDE SEQUENCE [LARGE SCALE GENOMIC DNA]</scope>
    <source>
        <strain evidence="2 3">CECT 8626</strain>
    </source>
</reference>
<gene>
    <name evidence="2" type="ORF">DEA8626_00940</name>
</gene>
<protein>
    <recommendedName>
        <fullName evidence="1">TfoX N-terminal domain-containing protein</fullName>
    </recommendedName>
</protein>
<feature type="domain" description="TfoX N-terminal" evidence="1">
    <location>
        <begin position="13"/>
        <end position="106"/>
    </location>
</feature>
<proteinExistence type="predicted"/>
<dbReference type="Proteomes" id="UP000244924">
    <property type="component" value="Unassembled WGS sequence"/>
</dbReference>
<dbReference type="InterPro" id="IPR007076">
    <property type="entry name" value="TfoX_N"/>
</dbReference>
<dbReference type="AlphaFoldDB" id="A0A2R8B4A6"/>
<evidence type="ECO:0000313" key="3">
    <source>
        <dbReference type="Proteomes" id="UP000244924"/>
    </source>
</evidence>